<organism evidence="7 8">
    <name type="scientific">Saxibacter everestensis</name>
    <dbReference type="NCBI Taxonomy" id="2909229"/>
    <lineage>
        <taxon>Bacteria</taxon>
        <taxon>Bacillati</taxon>
        <taxon>Actinomycetota</taxon>
        <taxon>Actinomycetes</taxon>
        <taxon>Micrococcales</taxon>
        <taxon>Brevibacteriaceae</taxon>
        <taxon>Saxibacter</taxon>
    </lineage>
</organism>
<evidence type="ECO:0000256" key="5">
    <source>
        <dbReference type="PROSITE-ProRule" id="PRU00335"/>
    </source>
</evidence>
<evidence type="ECO:0000256" key="1">
    <source>
        <dbReference type="ARBA" id="ARBA00022491"/>
    </source>
</evidence>
<dbReference type="InterPro" id="IPR039538">
    <property type="entry name" value="BetI_C"/>
</dbReference>
<gene>
    <name evidence="7" type="ORF">LWF01_07225</name>
</gene>
<feature type="DNA-binding region" description="H-T-H motif" evidence="5">
    <location>
        <begin position="34"/>
        <end position="53"/>
    </location>
</feature>
<dbReference type="InterPro" id="IPR009057">
    <property type="entry name" value="Homeodomain-like_sf"/>
</dbReference>
<evidence type="ECO:0000256" key="4">
    <source>
        <dbReference type="ARBA" id="ARBA00023163"/>
    </source>
</evidence>
<dbReference type="SUPFAM" id="SSF48498">
    <property type="entry name" value="Tetracyclin repressor-like, C-terminal domain"/>
    <property type="match status" value="1"/>
</dbReference>
<evidence type="ECO:0000256" key="2">
    <source>
        <dbReference type="ARBA" id="ARBA00023015"/>
    </source>
</evidence>
<feature type="domain" description="HTH tetR-type" evidence="6">
    <location>
        <begin position="11"/>
        <end position="71"/>
    </location>
</feature>
<dbReference type="EMBL" id="CP090958">
    <property type="protein sequence ID" value="WGW13540.1"/>
    <property type="molecule type" value="Genomic_DNA"/>
</dbReference>
<keyword evidence="3 5" id="KW-0238">DNA-binding</keyword>
<dbReference type="PROSITE" id="PS50977">
    <property type="entry name" value="HTH_TETR_2"/>
    <property type="match status" value="1"/>
</dbReference>
<evidence type="ECO:0000313" key="8">
    <source>
        <dbReference type="Proteomes" id="UP001209083"/>
    </source>
</evidence>
<dbReference type="RefSeq" id="WP_349640362.1">
    <property type="nucleotide sequence ID" value="NZ_CP090958.1"/>
</dbReference>
<dbReference type="SUPFAM" id="SSF46689">
    <property type="entry name" value="Homeodomain-like"/>
    <property type="match status" value="1"/>
</dbReference>
<dbReference type="Gene3D" id="1.10.357.10">
    <property type="entry name" value="Tetracycline Repressor, domain 2"/>
    <property type="match status" value="1"/>
</dbReference>
<sequence length="203" mass="22277">MAQRGRPKGDGHQKQQILDAVIRLTVQQSSSTIRMRDVAEAADVSVGMIQHHFGSRDNLMDEASRRYLLDVVSKLRSIAAEDAAPWDKLIRLCRRAQSLEDINDRVVVWIDLLSHATREASPRESAQAINTAWTDLLAEVIAEGTSSGEFRPVGGARTVAEQLVAFVDGLDVAVASGSVGTDSTWRDDQLYSMTRILLGLPSH</sequence>
<dbReference type="InterPro" id="IPR050109">
    <property type="entry name" value="HTH-type_TetR-like_transc_reg"/>
</dbReference>
<dbReference type="PANTHER" id="PTHR30055:SF234">
    <property type="entry name" value="HTH-TYPE TRANSCRIPTIONAL REGULATOR BETI"/>
    <property type="match status" value="1"/>
</dbReference>
<name>A0ABY8QYU8_9MICO</name>
<keyword evidence="1" id="KW-0678">Repressor</keyword>
<dbReference type="Pfam" id="PF13977">
    <property type="entry name" value="TetR_C_6"/>
    <property type="match status" value="1"/>
</dbReference>
<dbReference type="PANTHER" id="PTHR30055">
    <property type="entry name" value="HTH-TYPE TRANSCRIPTIONAL REGULATOR RUTR"/>
    <property type="match status" value="1"/>
</dbReference>
<dbReference type="Proteomes" id="UP001209083">
    <property type="component" value="Chromosome"/>
</dbReference>
<proteinExistence type="predicted"/>
<keyword evidence="4" id="KW-0804">Transcription</keyword>
<evidence type="ECO:0000259" key="6">
    <source>
        <dbReference type="PROSITE" id="PS50977"/>
    </source>
</evidence>
<dbReference type="InterPro" id="IPR036271">
    <property type="entry name" value="Tet_transcr_reg_TetR-rel_C_sf"/>
</dbReference>
<protein>
    <submittedName>
        <fullName evidence="7">TetR/AcrR family transcriptional regulator</fullName>
    </submittedName>
</protein>
<evidence type="ECO:0000313" key="7">
    <source>
        <dbReference type="EMBL" id="WGW13540.1"/>
    </source>
</evidence>
<dbReference type="InterPro" id="IPR001647">
    <property type="entry name" value="HTH_TetR"/>
</dbReference>
<keyword evidence="8" id="KW-1185">Reference proteome</keyword>
<evidence type="ECO:0000256" key="3">
    <source>
        <dbReference type="ARBA" id="ARBA00023125"/>
    </source>
</evidence>
<dbReference type="Pfam" id="PF00440">
    <property type="entry name" value="TetR_N"/>
    <property type="match status" value="1"/>
</dbReference>
<keyword evidence="2" id="KW-0805">Transcription regulation</keyword>
<reference evidence="7 8" key="1">
    <citation type="submission" date="2023-05" db="EMBL/GenBank/DDBJ databases">
        <title>Lithophilousrod everest ZFBP1038 complete genpme.</title>
        <authorList>
            <person name="Tian M."/>
        </authorList>
    </citation>
    <scope>NUCLEOTIDE SEQUENCE [LARGE SCALE GENOMIC DNA]</scope>
    <source>
        <strain evidence="7 8">ZFBP1038</strain>
    </source>
</reference>
<accession>A0ABY8QYU8</accession>